<dbReference type="EMBL" id="JBJJXI010000123">
    <property type="protein sequence ID" value="KAL3389502.1"/>
    <property type="molecule type" value="Genomic_DNA"/>
</dbReference>
<evidence type="ECO:0000313" key="2">
    <source>
        <dbReference type="Proteomes" id="UP001627154"/>
    </source>
</evidence>
<comment type="caution">
    <text evidence="1">The sequence shown here is derived from an EMBL/GenBank/DDBJ whole genome shotgun (WGS) entry which is preliminary data.</text>
</comment>
<name>A0ABD2WAI9_9HYME</name>
<accession>A0ABD2WAI9</accession>
<reference evidence="1 2" key="1">
    <citation type="journal article" date="2024" name="bioRxiv">
        <title>A reference genome for Trichogramma kaykai: A tiny desert-dwelling parasitoid wasp with competing sex-ratio distorters.</title>
        <authorList>
            <person name="Culotta J."/>
            <person name="Lindsey A.R."/>
        </authorList>
    </citation>
    <scope>NUCLEOTIDE SEQUENCE [LARGE SCALE GENOMIC DNA]</scope>
    <source>
        <strain evidence="1 2">KSX58</strain>
    </source>
</reference>
<proteinExistence type="predicted"/>
<protein>
    <recommendedName>
        <fullName evidence="3">Secreted protein</fullName>
    </recommendedName>
</protein>
<keyword evidence="2" id="KW-1185">Reference proteome</keyword>
<gene>
    <name evidence="1" type="ORF">TKK_015711</name>
</gene>
<evidence type="ECO:0000313" key="1">
    <source>
        <dbReference type="EMBL" id="KAL3389502.1"/>
    </source>
</evidence>
<evidence type="ECO:0008006" key="3">
    <source>
        <dbReference type="Google" id="ProtNLM"/>
    </source>
</evidence>
<dbReference type="AlphaFoldDB" id="A0ABD2WAI9"/>
<dbReference type="Proteomes" id="UP001627154">
    <property type="component" value="Unassembled WGS sequence"/>
</dbReference>
<organism evidence="1 2">
    <name type="scientific">Trichogramma kaykai</name>
    <dbReference type="NCBI Taxonomy" id="54128"/>
    <lineage>
        <taxon>Eukaryota</taxon>
        <taxon>Metazoa</taxon>
        <taxon>Ecdysozoa</taxon>
        <taxon>Arthropoda</taxon>
        <taxon>Hexapoda</taxon>
        <taxon>Insecta</taxon>
        <taxon>Pterygota</taxon>
        <taxon>Neoptera</taxon>
        <taxon>Endopterygota</taxon>
        <taxon>Hymenoptera</taxon>
        <taxon>Apocrita</taxon>
        <taxon>Proctotrupomorpha</taxon>
        <taxon>Chalcidoidea</taxon>
        <taxon>Trichogrammatidae</taxon>
        <taxon>Trichogramma</taxon>
    </lineage>
</organism>
<sequence>MQQAAVALWRDRLISLALYSAHAHAKRIRSNSRIRMWNPKYMREETVESVRFYASSAKLTVASQSVLVVRAYGNTTRCYY</sequence>